<dbReference type="Proteomes" id="UP000032233">
    <property type="component" value="Unassembled WGS sequence"/>
</dbReference>
<keyword evidence="7 12" id="KW-0805">Transcription regulation</keyword>
<dbReference type="InterPro" id="IPR002197">
    <property type="entry name" value="HTH_Fis"/>
</dbReference>
<dbReference type="Pfam" id="PF00158">
    <property type="entry name" value="Sigma54_activat"/>
    <property type="match status" value="1"/>
</dbReference>
<comment type="caution">
    <text evidence="15">The sequence shown here is derived from an EMBL/GenBank/DDBJ whole genome shotgun (WGS) entry which is preliminary data.</text>
</comment>
<dbReference type="NCBIfam" id="TIGR01817">
    <property type="entry name" value="nifA"/>
    <property type="match status" value="1"/>
</dbReference>
<dbReference type="GO" id="GO:0005524">
    <property type="term" value="F:ATP binding"/>
    <property type="evidence" value="ECO:0007669"/>
    <property type="project" value="UniProtKB-KW"/>
</dbReference>
<dbReference type="PATRIC" id="fig|1429043.3.peg.2854"/>
<comment type="subunit">
    <text evidence="2 12">Interacts with sigma-54.</text>
</comment>
<dbReference type="SUPFAM" id="SSF55781">
    <property type="entry name" value="GAF domain-like"/>
    <property type="match status" value="1"/>
</dbReference>
<dbReference type="Pfam" id="PF25601">
    <property type="entry name" value="AAA_lid_14"/>
    <property type="match status" value="1"/>
</dbReference>
<name>A0A0D2J5X0_9BACT</name>
<evidence type="ECO:0000256" key="9">
    <source>
        <dbReference type="ARBA" id="ARBA00023159"/>
    </source>
</evidence>
<dbReference type="PROSITE" id="PS50045">
    <property type="entry name" value="SIGMA54_INTERACT_4"/>
    <property type="match status" value="1"/>
</dbReference>
<accession>A0A0D2J5X0</accession>
<dbReference type="InterPro" id="IPR010113">
    <property type="entry name" value="Nif-specific_regulatory_prot"/>
</dbReference>
<keyword evidence="13" id="KW-0175">Coiled coil</keyword>
<feature type="domain" description="Sigma-54 factor interaction" evidence="14">
    <location>
        <begin position="214"/>
        <end position="443"/>
    </location>
</feature>
<dbReference type="PROSITE" id="PS00676">
    <property type="entry name" value="SIGMA54_INTERACT_2"/>
    <property type="match status" value="1"/>
</dbReference>
<keyword evidence="6 12" id="KW-0902">Two-component regulatory system</keyword>
<evidence type="ECO:0000256" key="1">
    <source>
        <dbReference type="ARBA" id="ARBA00002167"/>
    </source>
</evidence>
<keyword evidence="4" id="KW-0547">Nucleotide-binding</keyword>
<evidence type="ECO:0000256" key="6">
    <source>
        <dbReference type="ARBA" id="ARBA00023012"/>
    </source>
</evidence>
<evidence type="ECO:0000256" key="13">
    <source>
        <dbReference type="SAM" id="Coils"/>
    </source>
</evidence>
<keyword evidence="16" id="KW-1185">Reference proteome</keyword>
<dbReference type="EMBL" id="AZAC01000015">
    <property type="protein sequence ID" value="KIX13484.1"/>
    <property type="molecule type" value="Genomic_DNA"/>
</dbReference>
<evidence type="ECO:0000259" key="14">
    <source>
        <dbReference type="PROSITE" id="PS50045"/>
    </source>
</evidence>
<evidence type="ECO:0000256" key="2">
    <source>
        <dbReference type="ARBA" id="ARBA00011135"/>
    </source>
</evidence>
<dbReference type="InterPro" id="IPR003018">
    <property type="entry name" value="GAF"/>
</dbReference>
<evidence type="ECO:0000256" key="10">
    <source>
        <dbReference type="ARBA" id="ARBA00023163"/>
    </source>
</evidence>
<dbReference type="Pfam" id="PF02954">
    <property type="entry name" value="HTH_8"/>
    <property type="match status" value="1"/>
</dbReference>
<dbReference type="STRING" id="1429043.X474_13445"/>
<dbReference type="PROSITE" id="PS00675">
    <property type="entry name" value="SIGMA54_INTERACT_1"/>
    <property type="match status" value="1"/>
</dbReference>
<evidence type="ECO:0000256" key="11">
    <source>
        <dbReference type="ARBA" id="ARBA00023231"/>
    </source>
</evidence>
<dbReference type="GO" id="GO:0000160">
    <property type="term" value="P:phosphorelay signal transduction system"/>
    <property type="evidence" value="ECO:0007669"/>
    <property type="project" value="UniProtKB-UniRule"/>
</dbReference>
<dbReference type="InterPro" id="IPR029016">
    <property type="entry name" value="GAF-like_dom_sf"/>
</dbReference>
<dbReference type="InterPro" id="IPR009057">
    <property type="entry name" value="Homeodomain-like_sf"/>
</dbReference>
<keyword evidence="10 12" id="KW-0804">Transcription</keyword>
<dbReference type="PANTHER" id="PTHR32071:SF57">
    <property type="entry name" value="C4-DICARBOXYLATE TRANSPORT TRANSCRIPTIONAL REGULATORY PROTEIN DCTD"/>
    <property type="match status" value="1"/>
</dbReference>
<feature type="coiled-coil region" evidence="13">
    <location>
        <begin position="177"/>
        <end position="208"/>
    </location>
</feature>
<keyword evidence="5" id="KW-0067">ATP-binding</keyword>
<sequence>MKKVMKGKMSEKSIEQPKVRREVYELSLLFEISQTLDHSMDLGQVMDSISDAMAEHMGLLRGTITLFNRDTGEIMIEAAHGMSAKQRQKGRYRLGEGVTGQVVQTGKPAVIPHIHQHPQFLDRTGARHGLKKDISFICVPIKIADEVVGSLSADRLFTSHESLQEDLRLLSVIAHMIAQSVRMRQQALEEQEQLREENKRLQNSLKDRFRPSNIIGSSKAMQNVYDMIFQVSQSNTTVLIRGESGTGKELVASAIHYNSMRAKMPFVKVNCAALPETVIESELFGHEKGAFTGALNQRKGRFEIAHGGTIFLDEIGDLSPTTQVKLLRVLQEREFERVGGNQTLKCDVRVLAATNRDLESLIKSGSFRQDLYYRLNVFPIHVPPLRDRSTDILLLANAFAEKYSQMSHKRIKRISTPAIDMLMSYHWPGNVRELENCIERAVLLSDNEVIHGHNLPPTLQTAESSGTVFKGTLPETLKSLERELIIEALKNSKGNRARAARALGISERLMGLRVKSYGIDPKRFKAKA</sequence>
<dbReference type="FunFam" id="3.40.50.300:FF:000006">
    <property type="entry name" value="DNA-binding transcriptional regulator NtrC"/>
    <property type="match status" value="1"/>
</dbReference>
<dbReference type="GO" id="GO:0043565">
    <property type="term" value="F:sequence-specific DNA binding"/>
    <property type="evidence" value="ECO:0007669"/>
    <property type="project" value="InterPro"/>
</dbReference>
<evidence type="ECO:0000256" key="3">
    <source>
        <dbReference type="ARBA" id="ARBA00015308"/>
    </source>
</evidence>
<reference evidence="15 16" key="1">
    <citation type="submission" date="2013-11" db="EMBL/GenBank/DDBJ databases">
        <title>Metagenomic analysis of a methanogenic consortium involved in long chain n-alkane degradation.</title>
        <authorList>
            <person name="Davidova I.A."/>
            <person name="Callaghan A.V."/>
            <person name="Wawrik B."/>
            <person name="Pruitt S."/>
            <person name="Marks C."/>
            <person name="Duncan K.E."/>
            <person name="Suflita J.M."/>
        </authorList>
    </citation>
    <scope>NUCLEOTIDE SEQUENCE [LARGE SCALE GENOMIC DNA]</scope>
    <source>
        <strain evidence="15 16">SPR</strain>
    </source>
</reference>
<keyword evidence="11 12" id="KW-0535">Nitrogen fixation</keyword>
<protein>
    <recommendedName>
        <fullName evidence="3 12">Nif-specific regulatory protein</fullName>
    </recommendedName>
</protein>
<dbReference type="SMART" id="SM00382">
    <property type="entry name" value="AAA"/>
    <property type="match status" value="1"/>
</dbReference>
<dbReference type="InterPro" id="IPR025662">
    <property type="entry name" value="Sigma_54_int_dom_ATP-bd_1"/>
</dbReference>
<dbReference type="Gene3D" id="3.40.50.300">
    <property type="entry name" value="P-loop containing nucleotide triphosphate hydrolases"/>
    <property type="match status" value="1"/>
</dbReference>
<evidence type="ECO:0000313" key="16">
    <source>
        <dbReference type="Proteomes" id="UP000032233"/>
    </source>
</evidence>
<evidence type="ECO:0000313" key="15">
    <source>
        <dbReference type="EMBL" id="KIX13484.1"/>
    </source>
</evidence>
<keyword evidence="8 12" id="KW-0238">DNA-binding</keyword>
<evidence type="ECO:0000256" key="4">
    <source>
        <dbReference type="ARBA" id="ARBA00022741"/>
    </source>
</evidence>
<dbReference type="Gene3D" id="3.30.450.40">
    <property type="match status" value="1"/>
</dbReference>
<dbReference type="AlphaFoldDB" id="A0A0D2J5X0"/>
<proteinExistence type="predicted"/>
<dbReference type="InterPro" id="IPR003593">
    <property type="entry name" value="AAA+_ATPase"/>
</dbReference>
<dbReference type="SUPFAM" id="SSF52540">
    <property type="entry name" value="P-loop containing nucleoside triphosphate hydrolases"/>
    <property type="match status" value="1"/>
</dbReference>
<dbReference type="PANTHER" id="PTHR32071">
    <property type="entry name" value="TRANSCRIPTIONAL REGULATORY PROTEIN"/>
    <property type="match status" value="1"/>
</dbReference>
<dbReference type="SMART" id="SM00065">
    <property type="entry name" value="GAF"/>
    <property type="match status" value="1"/>
</dbReference>
<dbReference type="Gene3D" id="1.10.8.60">
    <property type="match status" value="1"/>
</dbReference>
<comment type="function">
    <text evidence="1 12">Required for activation of most nif operons, which are directly involved in nitrogen fixation.</text>
</comment>
<dbReference type="PROSITE" id="PS00688">
    <property type="entry name" value="SIGMA54_INTERACT_3"/>
    <property type="match status" value="1"/>
</dbReference>
<dbReference type="InterPro" id="IPR002078">
    <property type="entry name" value="Sigma_54_int"/>
</dbReference>
<dbReference type="GO" id="GO:0003700">
    <property type="term" value="F:DNA-binding transcription factor activity"/>
    <property type="evidence" value="ECO:0007669"/>
    <property type="project" value="UniProtKB-UniRule"/>
</dbReference>
<dbReference type="InterPro" id="IPR025943">
    <property type="entry name" value="Sigma_54_int_dom_ATP-bd_2"/>
</dbReference>
<dbReference type="SUPFAM" id="SSF46689">
    <property type="entry name" value="Homeodomain-like"/>
    <property type="match status" value="1"/>
</dbReference>
<keyword evidence="9 12" id="KW-0010">Activator</keyword>
<dbReference type="CDD" id="cd00009">
    <property type="entry name" value="AAA"/>
    <property type="match status" value="1"/>
</dbReference>
<dbReference type="Pfam" id="PF01590">
    <property type="entry name" value="GAF"/>
    <property type="match status" value="1"/>
</dbReference>
<dbReference type="InterPro" id="IPR027417">
    <property type="entry name" value="P-loop_NTPase"/>
</dbReference>
<evidence type="ECO:0000256" key="8">
    <source>
        <dbReference type="ARBA" id="ARBA00023125"/>
    </source>
</evidence>
<dbReference type="GO" id="GO:0009399">
    <property type="term" value="P:nitrogen fixation"/>
    <property type="evidence" value="ECO:0007669"/>
    <property type="project" value="UniProtKB-UniRule"/>
</dbReference>
<dbReference type="InterPro" id="IPR058031">
    <property type="entry name" value="AAA_lid_NorR"/>
</dbReference>
<organism evidence="15 16">
    <name type="scientific">Dethiosulfatarculus sandiegensis</name>
    <dbReference type="NCBI Taxonomy" id="1429043"/>
    <lineage>
        <taxon>Bacteria</taxon>
        <taxon>Pseudomonadati</taxon>
        <taxon>Thermodesulfobacteriota</taxon>
        <taxon>Desulfarculia</taxon>
        <taxon>Desulfarculales</taxon>
        <taxon>Desulfarculaceae</taxon>
        <taxon>Dethiosulfatarculus</taxon>
    </lineage>
</organism>
<gene>
    <name evidence="15" type="ORF">X474_13445</name>
</gene>
<dbReference type="Gene3D" id="1.10.10.60">
    <property type="entry name" value="Homeodomain-like"/>
    <property type="match status" value="1"/>
</dbReference>
<evidence type="ECO:0000256" key="7">
    <source>
        <dbReference type="ARBA" id="ARBA00023015"/>
    </source>
</evidence>
<dbReference type="InterPro" id="IPR025944">
    <property type="entry name" value="Sigma_54_int_dom_CS"/>
</dbReference>
<evidence type="ECO:0000256" key="12">
    <source>
        <dbReference type="RuleBase" id="RU368029"/>
    </source>
</evidence>
<dbReference type="InParanoid" id="A0A0D2J5X0"/>
<dbReference type="PRINTS" id="PR01590">
    <property type="entry name" value="HTHFIS"/>
</dbReference>
<evidence type="ECO:0000256" key="5">
    <source>
        <dbReference type="ARBA" id="ARBA00022840"/>
    </source>
</evidence>